<dbReference type="Proteomes" id="UP000323454">
    <property type="component" value="Unassembled WGS sequence"/>
</dbReference>
<dbReference type="InterPro" id="IPR051783">
    <property type="entry name" value="NAD(P)-dependent_oxidoreduct"/>
</dbReference>
<dbReference type="SUPFAM" id="SSF51735">
    <property type="entry name" value="NAD(P)-binding Rossmann-fold domains"/>
    <property type="match status" value="1"/>
</dbReference>
<comment type="caution">
    <text evidence="2">The sequence shown here is derived from an EMBL/GenBank/DDBJ whole genome shotgun (WGS) entry which is preliminary data.</text>
</comment>
<dbReference type="Pfam" id="PF01370">
    <property type="entry name" value="Epimerase"/>
    <property type="match status" value="1"/>
</dbReference>
<gene>
    <name evidence="2" type="ORF">F0L68_05350</name>
</gene>
<accession>A0A5B2XQF3</accession>
<dbReference type="OrthoDB" id="9787292at2"/>
<organism evidence="2 3">
    <name type="scientific">Solihabitans fulvus</name>
    <dbReference type="NCBI Taxonomy" id="1892852"/>
    <lineage>
        <taxon>Bacteria</taxon>
        <taxon>Bacillati</taxon>
        <taxon>Actinomycetota</taxon>
        <taxon>Actinomycetes</taxon>
        <taxon>Pseudonocardiales</taxon>
        <taxon>Pseudonocardiaceae</taxon>
        <taxon>Solihabitans</taxon>
    </lineage>
</organism>
<dbReference type="PANTHER" id="PTHR48079">
    <property type="entry name" value="PROTEIN YEEZ"/>
    <property type="match status" value="1"/>
</dbReference>
<dbReference type="InterPro" id="IPR001509">
    <property type="entry name" value="Epimerase_deHydtase"/>
</dbReference>
<reference evidence="2 3" key="1">
    <citation type="submission" date="2019-09" db="EMBL/GenBank/DDBJ databases">
        <title>Goodfellowia gen. nov., a new genus of the Pseudonocardineae related to Actinoalloteichus, containing Goodfellowia coeruleoviolacea gen. nov., comb. nov. gen. nov., comb. nov.</title>
        <authorList>
            <person name="Labeda D."/>
        </authorList>
    </citation>
    <scope>NUCLEOTIDE SEQUENCE [LARGE SCALE GENOMIC DNA]</scope>
    <source>
        <strain evidence="2 3">AN110305</strain>
    </source>
</reference>
<protein>
    <submittedName>
        <fullName evidence="2">NAD-dependent epimerase/dehydratase family protein</fullName>
    </submittedName>
</protein>
<proteinExistence type="predicted"/>
<sequence>MRVLLIGGSGYLGTVLAEHLSTLGHEVVVLTRPAKANTETPYERRVGDLTDPASLTAAVTPDIDAVINLGQPSGDEAVDRAAIDALTAPLRGTDRAFLYTSGVWVLGATGDTTADEATPTNPIPIVGYRPAIESHVLATAQDGVRATVVRPGVVHGRGGGIPAMLVDLARRQGAPVAVADLSVRWPMIHVDDLATLFAMVVENAPAGTLWHGVTQPAVSVRDLSVAAGQAAGVSGEPQVWPLEDARAELGALFADALALDQSVSGDAVRDRLGWQPSNTDAVADLAAGSYR</sequence>
<evidence type="ECO:0000313" key="2">
    <source>
        <dbReference type="EMBL" id="KAA2265091.1"/>
    </source>
</evidence>
<dbReference type="Gene3D" id="3.40.50.720">
    <property type="entry name" value="NAD(P)-binding Rossmann-like Domain"/>
    <property type="match status" value="1"/>
</dbReference>
<feature type="domain" description="NAD-dependent epimerase/dehydratase" evidence="1">
    <location>
        <begin position="3"/>
        <end position="204"/>
    </location>
</feature>
<dbReference type="AlphaFoldDB" id="A0A5B2XQF3"/>
<evidence type="ECO:0000259" key="1">
    <source>
        <dbReference type="Pfam" id="PF01370"/>
    </source>
</evidence>
<name>A0A5B2XQF3_9PSEU</name>
<dbReference type="RefSeq" id="WP_149848332.1">
    <property type="nucleotide sequence ID" value="NZ_VUOB01000009.1"/>
</dbReference>
<dbReference type="GO" id="GO:0004029">
    <property type="term" value="F:aldehyde dehydrogenase (NAD+) activity"/>
    <property type="evidence" value="ECO:0007669"/>
    <property type="project" value="TreeGrafter"/>
</dbReference>
<reference evidence="2 3" key="2">
    <citation type="submission" date="2019-09" db="EMBL/GenBank/DDBJ databases">
        <authorList>
            <person name="Jin C."/>
        </authorList>
    </citation>
    <scope>NUCLEOTIDE SEQUENCE [LARGE SCALE GENOMIC DNA]</scope>
    <source>
        <strain evidence="2 3">AN110305</strain>
    </source>
</reference>
<dbReference type="InterPro" id="IPR036291">
    <property type="entry name" value="NAD(P)-bd_dom_sf"/>
</dbReference>
<dbReference type="PANTHER" id="PTHR48079:SF6">
    <property type="entry name" value="NAD(P)-BINDING DOMAIN-CONTAINING PROTEIN-RELATED"/>
    <property type="match status" value="1"/>
</dbReference>
<dbReference type="EMBL" id="VUOB01000009">
    <property type="protein sequence ID" value="KAA2265091.1"/>
    <property type="molecule type" value="Genomic_DNA"/>
</dbReference>
<dbReference type="GO" id="GO:0005737">
    <property type="term" value="C:cytoplasm"/>
    <property type="evidence" value="ECO:0007669"/>
    <property type="project" value="TreeGrafter"/>
</dbReference>
<keyword evidence="3" id="KW-1185">Reference proteome</keyword>
<evidence type="ECO:0000313" key="3">
    <source>
        <dbReference type="Proteomes" id="UP000323454"/>
    </source>
</evidence>